<comment type="function">
    <text evidence="6">Transcriptional repressor that regulates multiple aspects of plant growth and development.</text>
</comment>
<evidence type="ECO:0000256" key="3">
    <source>
        <dbReference type="ARBA" id="ARBA00023015"/>
    </source>
</evidence>
<comment type="subcellular location">
    <subcellularLocation>
        <location evidence="1 6">Nucleus</location>
    </subcellularLocation>
</comment>
<dbReference type="Pfam" id="PF04844">
    <property type="entry name" value="Ovate"/>
    <property type="match status" value="1"/>
</dbReference>
<dbReference type="NCBIfam" id="TIGR01568">
    <property type="entry name" value="A_thal_3678"/>
    <property type="match status" value="1"/>
</dbReference>
<evidence type="ECO:0000313" key="10">
    <source>
        <dbReference type="Proteomes" id="UP000594263"/>
    </source>
</evidence>
<feature type="region of interest" description="Disordered" evidence="7">
    <location>
        <begin position="133"/>
        <end position="156"/>
    </location>
</feature>
<protein>
    <recommendedName>
        <fullName evidence="6">Transcription repressor</fullName>
    </recommendedName>
    <alternativeName>
        <fullName evidence="6">Ovate family protein</fullName>
    </alternativeName>
</protein>
<dbReference type="InterPro" id="IPR006458">
    <property type="entry name" value="Ovate_C"/>
</dbReference>
<keyword evidence="10" id="KW-1185">Reference proteome</keyword>
<keyword evidence="3 6" id="KW-0805">Transcription regulation</keyword>
<sequence>MELQQQQRIRRRFSHILASSIGMCRSKHTADSTVPVSRAPVSASLPTRPRNPRLADLFSADSDAISSTTRCGKFDSDKTWSGSDADRASMSHLRPFEYETCEDEPIRRSGGKEKERIETTAFGLTCSPDYYRKSCSSRSRPRHQLRGNASDPRSDSDIASSLLVELSQRGPESSVCSNEPEKNVLVLNSNNNAATRASGEGNKSKPRRRRRRTGKRESSKSGDAVVKGGSMAVWKSSVDPYGDFRRSMVEMIVEKEIFGKEELEELLMRFLTLNSPDHHRIIVLVFVEILQVVFSNSSSSSSTCK</sequence>
<reference evidence="9" key="1">
    <citation type="submission" date="2021-01" db="UniProtKB">
        <authorList>
            <consortium name="EnsemblPlants"/>
        </authorList>
    </citation>
    <scope>IDENTIFICATION</scope>
</reference>
<dbReference type="AlphaFoldDB" id="A0A7N0TAY2"/>
<evidence type="ECO:0000256" key="7">
    <source>
        <dbReference type="SAM" id="MobiDB-lite"/>
    </source>
</evidence>
<evidence type="ECO:0000259" key="8">
    <source>
        <dbReference type="PROSITE" id="PS51754"/>
    </source>
</evidence>
<keyword evidence="5 6" id="KW-0539">Nucleus</keyword>
<evidence type="ECO:0000313" key="9">
    <source>
        <dbReference type="EnsemblPlants" id="Kaladp0029s0079.1.v1.1.CDS.1"/>
    </source>
</evidence>
<dbReference type="EnsemblPlants" id="Kaladp0029s0079.1.v1.1">
    <property type="protein sequence ID" value="Kaladp0029s0079.1.v1.1.CDS.1"/>
    <property type="gene ID" value="Kaladp0029s0079.v1.1"/>
</dbReference>
<name>A0A7N0TAY2_KALFE</name>
<dbReference type="Gramene" id="Kaladp0029s0079.1.v1.1">
    <property type="protein sequence ID" value="Kaladp0029s0079.1.v1.1.CDS.1"/>
    <property type="gene ID" value="Kaladp0029s0079.v1.1"/>
</dbReference>
<evidence type="ECO:0000256" key="5">
    <source>
        <dbReference type="ARBA" id="ARBA00023242"/>
    </source>
</evidence>
<dbReference type="Proteomes" id="UP000594263">
    <property type="component" value="Unplaced"/>
</dbReference>
<dbReference type="PANTHER" id="PTHR33057:SF70">
    <property type="entry name" value="TRANSCRIPTION REPRESSOR-RELATED"/>
    <property type="match status" value="1"/>
</dbReference>
<dbReference type="InterPro" id="IPR038933">
    <property type="entry name" value="Ovate"/>
</dbReference>
<dbReference type="GO" id="GO:0005634">
    <property type="term" value="C:nucleus"/>
    <property type="evidence" value="ECO:0007669"/>
    <property type="project" value="UniProtKB-SubCell"/>
</dbReference>
<feature type="region of interest" description="Disordered" evidence="7">
    <location>
        <begin position="188"/>
        <end position="225"/>
    </location>
</feature>
<feature type="domain" description="OVATE" evidence="8">
    <location>
        <begin position="233"/>
        <end position="292"/>
    </location>
</feature>
<evidence type="ECO:0000256" key="2">
    <source>
        <dbReference type="ARBA" id="ARBA00022491"/>
    </source>
</evidence>
<keyword evidence="4 6" id="KW-0804">Transcription</keyword>
<dbReference type="GO" id="GO:0045892">
    <property type="term" value="P:negative regulation of DNA-templated transcription"/>
    <property type="evidence" value="ECO:0007669"/>
    <property type="project" value="UniProtKB-UniRule"/>
</dbReference>
<dbReference type="PROSITE" id="PS51754">
    <property type="entry name" value="OVATE"/>
    <property type="match status" value="1"/>
</dbReference>
<proteinExistence type="predicted"/>
<evidence type="ECO:0000256" key="6">
    <source>
        <dbReference type="RuleBase" id="RU367028"/>
    </source>
</evidence>
<keyword evidence="2 6" id="KW-0678">Repressor</keyword>
<evidence type="ECO:0000256" key="4">
    <source>
        <dbReference type="ARBA" id="ARBA00023163"/>
    </source>
</evidence>
<evidence type="ECO:0000256" key="1">
    <source>
        <dbReference type="ARBA" id="ARBA00004123"/>
    </source>
</evidence>
<accession>A0A7N0TAY2</accession>
<feature type="compositionally biased region" description="Basic residues" evidence="7">
    <location>
        <begin position="204"/>
        <end position="214"/>
    </location>
</feature>
<feature type="region of interest" description="Disordered" evidence="7">
    <location>
        <begin position="29"/>
        <end position="50"/>
    </location>
</feature>
<dbReference type="PANTHER" id="PTHR33057">
    <property type="entry name" value="TRANSCRIPTION REPRESSOR OFP7-RELATED"/>
    <property type="match status" value="1"/>
</dbReference>
<organism evidence="9 10">
    <name type="scientific">Kalanchoe fedtschenkoi</name>
    <name type="common">Lavender scallops</name>
    <name type="synonym">South American air plant</name>
    <dbReference type="NCBI Taxonomy" id="63787"/>
    <lineage>
        <taxon>Eukaryota</taxon>
        <taxon>Viridiplantae</taxon>
        <taxon>Streptophyta</taxon>
        <taxon>Embryophyta</taxon>
        <taxon>Tracheophyta</taxon>
        <taxon>Spermatophyta</taxon>
        <taxon>Magnoliopsida</taxon>
        <taxon>eudicotyledons</taxon>
        <taxon>Gunneridae</taxon>
        <taxon>Pentapetalae</taxon>
        <taxon>Saxifragales</taxon>
        <taxon>Crassulaceae</taxon>
        <taxon>Kalanchoe</taxon>
    </lineage>
</organism>